<dbReference type="EMBL" id="JALMLT010000002">
    <property type="protein sequence ID" value="MDT8758781.1"/>
    <property type="molecule type" value="Genomic_DNA"/>
</dbReference>
<name>A0ABU3N3C5_9SPHN</name>
<sequence>MENIVALLTSPGGTASRREFWIGGAILIGVNIVLNLVPLVGALARLALLYPWTCLSMARLNDMGHSPRLALLPLGFCAVAGLLGLITAIGMSNPALFASALMLAGVTLLVSSMAALVAIAFLLWLGLTPGATETAVRRPG</sequence>
<keyword evidence="1" id="KW-1133">Transmembrane helix</keyword>
<organism evidence="2">
    <name type="scientific">Sphingomonas psychrotolerans</name>
    <dbReference type="NCBI Taxonomy" id="1327635"/>
    <lineage>
        <taxon>Bacteria</taxon>
        <taxon>Pseudomonadati</taxon>
        <taxon>Pseudomonadota</taxon>
        <taxon>Alphaproteobacteria</taxon>
        <taxon>Sphingomonadales</taxon>
        <taxon>Sphingomonadaceae</taxon>
        <taxon>Sphingomonas</taxon>
    </lineage>
</organism>
<evidence type="ECO:0008006" key="3">
    <source>
        <dbReference type="Google" id="ProtNLM"/>
    </source>
</evidence>
<evidence type="ECO:0000256" key="1">
    <source>
        <dbReference type="SAM" id="Phobius"/>
    </source>
</evidence>
<accession>A0ABU3N3C5</accession>
<keyword evidence="1" id="KW-0472">Membrane</keyword>
<gene>
    <name evidence="2" type="ORF">MZO42_08725</name>
</gene>
<feature type="transmembrane region" description="Helical" evidence="1">
    <location>
        <begin position="20"/>
        <end position="48"/>
    </location>
</feature>
<evidence type="ECO:0000313" key="2">
    <source>
        <dbReference type="EMBL" id="MDT8758781.1"/>
    </source>
</evidence>
<keyword evidence="1" id="KW-0812">Transmembrane</keyword>
<feature type="transmembrane region" description="Helical" evidence="1">
    <location>
        <begin position="69"/>
        <end position="91"/>
    </location>
</feature>
<protein>
    <recommendedName>
        <fullName evidence="3">DUF805 domain-containing protein</fullName>
    </recommendedName>
</protein>
<feature type="transmembrane region" description="Helical" evidence="1">
    <location>
        <begin position="97"/>
        <end position="127"/>
    </location>
</feature>
<reference evidence="2" key="1">
    <citation type="submission" date="2022-04" db="EMBL/GenBank/DDBJ databases">
        <title>Tomato heritable bacteria conferring resistance against bacterial wilt.</title>
        <authorList>
            <person name="Yin J."/>
        </authorList>
    </citation>
    <scope>NUCLEOTIDE SEQUENCE</scope>
    <source>
        <strain evidence="2">Cra20</strain>
    </source>
</reference>
<proteinExistence type="predicted"/>
<comment type="caution">
    <text evidence="2">The sequence shown here is derived from an EMBL/GenBank/DDBJ whole genome shotgun (WGS) entry which is preliminary data.</text>
</comment>